<evidence type="ECO:0000256" key="3">
    <source>
        <dbReference type="ARBA" id="ARBA00022801"/>
    </source>
</evidence>
<organism evidence="12 13">
    <name type="scientific">candidate division WWE3 bacterium GW2011_GWF2_42_42</name>
    <dbReference type="NCBI Taxonomy" id="1619142"/>
    <lineage>
        <taxon>Bacteria</taxon>
        <taxon>Katanobacteria</taxon>
    </lineage>
</organism>
<gene>
    <name evidence="12" type="ORF">UV26_C0025G0007</name>
</gene>
<dbReference type="InterPro" id="IPR004665">
    <property type="entry name" value="Term_rho"/>
</dbReference>
<sequence length="466" mass="52093">IFKQLNMVIRKPVDTSKDSNLINSGAQFMDDSVAKKKAPVTKASKIDEGEAVPSVVEEVVKEEPVEAPVEAPVAAAPLYSYQHKPNASTEDSGSNGDSVGIVGMLEILNDYGVIRQREKVETDLPRDVYISHSQIKRFNLRKGDSIKGYARPPKEGERYLSLLRIESVEGIEPESARKRPHFTELTPIFPKDWMRLETTKDVISTRLIDLIAPIGKGQRAMLVAPPKAGKTFLLMDIANGITTNHPEIVLMVALIGERPEEVTHFSRNVKGEVYASNFDERAEEQTRVSELCLERAKRLAERGQDVVILMDSITRLARAYNMVAPPSGRTLTGGFDPAALYPAKHFFGAARNFEEKGSLTIIATALVETGSRMDDVIFEEFKGTGNMELRLDRSLSERRIFPAIDIKSSGTRHEEQLFDAPTLEKVYRLRRMVDLLDERDATDLVIDRLKKTKTNKDFLDTLHTGA</sequence>
<protein>
    <recommendedName>
        <fullName evidence="9">Transcription termination factor Rho</fullName>
        <ecNumber evidence="9">3.6.4.-</ecNumber>
    </recommendedName>
</protein>
<dbReference type="Gene3D" id="2.40.50.140">
    <property type="entry name" value="Nucleic acid-binding proteins"/>
    <property type="match status" value="1"/>
</dbReference>
<dbReference type="GO" id="GO:0006353">
    <property type="term" value="P:DNA-templated transcription termination"/>
    <property type="evidence" value="ECO:0007669"/>
    <property type="project" value="UniProtKB-UniRule"/>
</dbReference>
<dbReference type="PROSITE" id="PS51856">
    <property type="entry name" value="RHO_RNA_BD"/>
    <property type="match status" value="1"/>
</dbReference>
<name>A0A0G1AE35_UNCKA</name>
<feature type="domain" description="Rho RNA-BD" evidence="11">
    <location>
        <begin position="98"/>
        <end position="172"/>
    </location>
</feature>
<keyword evidence="3" id="KW-0378">Hydrolase</keyword>
<dbReference type="InterPro" id="IPR000194">
    <property type="entry name" value="ATPase_F1/V1/A1_a/bsu_nucl-bd"/>
</dbReference>
<dbReference type="PANTHER" id="PTHR46425">
    <property type="entry name" value="TRANSCRIPTION TERMINATION FACTOR RHO"/>
    <property type="match status" value="1"/>
</dbReference>
<keyword evidence="8" id="KW-0804">Transcription</keyword>
<dbReference type="GO" id="GO:0004386">
    <property type="term" value="F:helicase activity"/>
    <property type="evidence" value="ECO:0007669"/>
    <property type="project" value="UniProtKB-UniRule"/>
</dbReference>
<dbReference type="Proteomes" id="UP000034678">
    <property type="component" value="Unassembled WGS sequence"/>
</dbReference>
<dbReference type="HAMAP" id="MF_01884">
    <property type="entry name" value="Rho"/>
    <property type="match status" value="1"/>
</dbReference>
<dbReference type="InterPro" id="IPR027417">
    <property type="entry name" value="P-loop_NTPase"/>
</dbReference>
<dbReference type="AlphaFoldDB" id="A0A0G1AE35"/>
<comment type="similarity">
    <text evidence="10">Belongs to the Rho family.</text>
</comment>
<dbReference type="STRING" id="1619142.UV26_C0025G0007"/>
<dbReference type="InterPro" id="IPR003593">
    <property type="entry name" value="AAA+_ATPase"/>
</dbReference>
<accession>A0A0G1AE35</accession>
<dbReference type="GO" id="GO:0005524">
    <property type="term" value="F:ATP binding"/>
    <property type="evidence" value="ECO:0007669"/>
    <property type="project" value="UniProtKB-KW"/>
</dbReference>
<keyword evidence="1" id="KW-0806">Transcription termination</keyword>
<dbReference type="NCBIfam" id="NF006886">
    <property type="entry name" value="PRK09376.1"/>
    <property type="match status" value="1"/>
</dbReference>
<evidence type="ECO:0000313" key="13">
    <source>
        <dbReference type="Proteomes" id="UP000034678"/>
    </source>
</evidence>
<evidence type="ECO:0000256" key="9">
    <source>
        <dbReference type="NCBIfam" id="TIGR00767"/>
    </source>
</evidence>
<dbReference type="InterPro" id="IPR041703">
    <property type="entry name" value="Rho_factor_ATP-bd"/>
</dbReference>
<dbReference type="GO" id="GO:0003723">
    <property type="term" value="F:RNA binding"/>
    <property type="evidence" value="ECO:0007669"/>
    <property type="project" value="UniProtKB-UniRule"/>
</dbReference>
<dbReference type="GO" id="GO:0016787">
    <property type="term" value="F:hydrolase activity"/>
    <property type="evidence" value="ECO:0007669"/>
    <property type="project" value="UniProtKB-KW"/>
</dbReference>
<comment type="caution">
    <text evidence="12">The sequence shown here is derived from an EMBL/GenBank/DDBJ whole genome shotgun (WGS) entry which is preliminary data.</text>
</comment>
<keyword evidence="6 10" id="KW-0694">RNA-binding</keyword>
<dbReference type="NCBIfam" id="TIGR00767">
    <property type="entry name" value="rho"/>
    <property type="match status" value="1"/>
</dbReference>
<dbReference type="SMART" id="SM00382">
    <property type="entry name" value="AAA"/>
    <property type="match status" value="1"/>
</dbReference>
<dbReference type="PANTHER" id="PTHR46425:SF1">
    <property type="entry name" value="TRANSCRIPTION TERMINATION FACTOR RHO"/>
    <property type="match status" value="1"/>
</dbReference>
<evidence type="ECO:0000256" key="4">
    <source>
        <dbReference type="ARBA" id="ARBA00022806"/>
    </source>
</evidence>
<dbReference type="PATRIC" id="fig|1619142.3.peg.720"/>
<keyword evidence="5" id="KW-0067">ATP-binding</keyword>
<keyword evidence="2" id="KW-0547">Nucleotide-binding</keyword>
<dbReference type="SUPFAM" id="SSF52540">
    <property type="entry name" value="P-loop containing nucleoside triphosphate hydrolases"/>
    <property type="match status" value="1"/>
</dbReference>
<dbReference type="EMBL" id="LCDU01000025">
    <property type="protein sequence ID" value="KKS59305.1"/>
    <property type="molecule type" value="Genomic_DNA"/>
</dbReference>
<dbReference type="GO" id="GO:0008186">
    <property type="term" value="F:ATP-dependent activity, acting on RNA"/>
    <property type="evidence" value="ECO:0007669"/>
    <property type="project" value="UniProtKB-UniRule"/>
</dbReference>
<evidence type="ECO:0000256" key="5">
    <source>
        <dbReference type="ARBA" id="ARBA00022840"/>
    </source>
</evidence>
<evidence type="ECO:0000256" key="6">
    <source>
        <dbReference type="ARBA" id="ARBA00022884"/>
    </source>
</evidence>
<evidence type="ECO:0000256" key="10">
    <source>
        <dbReference type="PROSITE-ProRule" id="PRU01203"/>
    </source>
</evidence>
<dbReference type="Gene3D" id="3.40.50.300">
    <property type="entry name" value="P-loop containing nucleotide triphosphate hydrolases"/>
    <property type="match status" value="1"/>
</dbReference>
<dbReference type="InterPro" id="IPR012340">
    <property type="entry name" value="NA-bd_OB-fold"/>
</dbReference>
<evidence type="ECO:0000313" key="12">
    <source>
        <dbReference type="EMBL" id="KKS59305.1"/>
    </source>
</evidence>
<dbReference type="EC" id="3.6.4.-" evidence="9"/>
<dbReference type="InterPro" id="IPR011113">
    <property type="entry name" value="Rho_RNA-bd"/>
</dbReference>
<evidence type="ECO:0000259" key="11">
    <source>
        <dbReference type="PROSITE" id="PS51856"/>
    </source>
</evidence>
<evidence type="ECO:0000256" key="1">
    <source>
        <dbReference type="ARBA" id="ARBA00022472"/>
    </source>
</evidence>
<evidence type="ECO:0000256" key="2">
    <source>
        <dbReference type="ARBA" id="ARBA00022741"/>
    </source>
</evidence>
<dbReference type="Pfam" id="PF07497">
    <property type="entry name" value="Rho_RNA_bind"/>
    <property type="match status" value="1"/>
</dbReference>
<evidence type="ECO:0000256" key="8">
    <source>
        <dbReference type="ARBA" id="ARBA00023163"/>
    </source>
</evidence>
<feature type="non-terminal residue" evidence="12">
    <location>
        <position position="1"/>
    </location>
</feature>
<dbReference type="SUPFAM" id="SSF50249">
    <property type="entry name" value="Nucleic acid-binding proteins"/>
    <property type="match status" value="1"/>
</dbReference>
<evidence type="ECO:0000256" key="7">
    <source>
        <dbReference type="ARBA" id="ARBA00023015"/>
    </source>
</evidence>
<keyword evidence="4" id="KW-0347">Helicase</keyword>
<dbReference type="CDD" id="cd01128">
    <property type="entry name" value="rho_factor_C"/>
    <property type="match status" value="1"/>
</dbReference>
<dbReference type="Pfam" id="PF00006">
    <property type="entry name" value="ATP-synt_ab"/>
    <property type="match status" value="1"/>
</dbReference>
<keyword evidence="7" id="KW-0805">Transcription regulation</keyword>
<reference evidence="12 13" key="1">
    <citation type="journal article" date="2015" name="Nature">
        <title>rRNA introns, odd ribosomes, and small enigmatic genomes across a large radiation of phyla.</title>
        <authorList>
            <person name="Brown C.T."/>
            <person name="Hug L.A."/>
            <person name="Thomas B.C."/>
            <person name="Sharon I."/>
            <person name="Castelle C.J."/>
            <person name="Singh A."/>
            <person name="Wilkins M.J."/>
            <person name="Williams K.H."/>
            <person name="Banfield J.F."/>
        </authorList>
    </citation>
    <scope>NUCLEOTIDE SEQUENCE [LARGE SCALE GENOMIC DNA]</scope>
</reference>
<proteinExistence type="inferred from homology"/>